<proteinExistence type="predicted"/>
<protein>
    <submittedName>
        <fullName evidence="1">Uncharacterized protein</fullName>
    </submittedName>
</protein>
<evidence type="ECO:0000313" key="1">
    <source>
        <dbReference type="EMBL" id="EMO61905.1"/>
    </source>
</evidence>
<reference evidence="1 2" key="1">
    <citation type="submission" date="2013-01" db="EMBL/GenBank/DDBJ databases">
        <authorList>
            <person name="Harkins D.M."/>
            <person name="Durkin A.S."/>
            <person name="Brinkac L.M."/>
            <person name="Haft D.H."/>
            <person name="Selengut J.D."/>
            <person name="Sanka R."/>
            <person name="DePew J."/>
            <person name="Purushe J."/>
            <person name="Picardeau M."/>
            <person name="Werts C."/>
            <person name="Goarant C."/>
            <person name="Vinetz J.M."/>
            <person name="Sutton G.G."/>
            <person name="Nierman W.C."/>
            <person name="Fouts D.E."/>
        </authorList>
    </citation>
    <scope>NUCLEOTIDE SEQUENCE [LARGE SCALE GENOMIC DNA]</scope>
    <source>
        <strain evidence="1 2">200901868</strain>
    </source>
</reference>
<accession>M6VYJ8</accession>
<dbReference type="AlphaFoldDB" id="M6VYJ8"/>
<sequence>MFYSRKSEDLFFVSEVPSAEFFRIRARRHACSNLQSAISNFMIRR</sequence>
<name>M6VYJ8_LEPBO</name>
<organism evidence="1 2">
    <name type="scientific">Leptospira borgpetersenii serovar Pomona str. 200901868</name>
    <dbReference type="NCBI Taxonomy" id="1192866"/>
    <lineage>
        <taxon>Bacteria</taxon>
        <taxon>Pseudomonadati</taxon>
        <taxon>Spirochaetota</taxon>
        <taxon>Spirochaetia</taxon>
        <taxon>Leptospirales</taxon>
        <taxon>Leptospiraceae</taxon>
        <taxon>Leptospira</taxon>
    </lineage>
</organism>
<dbReference type="Proteomes" id="UP000012159">
    <property type="component" value="Unassembled WGS sequence"/>
</dbReference>
<dbReference type="STRING" id="1192866.LEP1GSC133_2413"/>
<gene>
    <name evidence="1" type="ORF">LEP1GSC133_2413</name>
</gene>
<dbReference type="EMBL" id="AKWF02000089">
    <property type="protein sequence ID" value="EMO61905.1"/>
    <property type="molecule type" value="Genomic_DNA"/>
</dbReference>
<comment type="caution">
    <text evidence="1">The sequence shown here is derived from an EMBL/GenBank/DDBJ whole genome shotgun (WGS) entry which is preliminary data.</text>
</comment>
<evidence type="ECO:0000313" key="2">
    <source>
        <dbReference type="Proteomes" id="UP000012159"/>
    </source>
</evidence>